<dbReference type="GO" id="GO:0016787">
    <property type="term" value="F:hydrolase activity"/>
    <property type="evidence" value="ECO:0007669"/>
    <property type="project" value="UniProtKB-UniRule"/>
</dbReference>
<keyword evidence="7" id="KW-1185">Reference proteome</keyword>
<dbReference type="Proteomes" id="UP000414233">
    <property type="component" value="Unassembled WGS sequence"/>
</dbReference>
<evidence type="ECO:0000256" key="2">
    <source>
        <dbReference type="ARBA" id="ARBA00022963"/>
    </source>
</evidence>
<keyword evidence="1 4" id="KW-0378">Hydrolase</keyword>
<dbReference type="EMBL" id="CABPRZ010000002">
    <property type="protein sequence ID" value="VVD68922.1"/>
    <property type="molecule type" value="Genomic_DNA"/>
</dbReference>
<dbReference type="GO" id="GO:0016042">
    <property type="term" value="P:lipid catabolic process"/>
    <property type="evidence" value="ECO:0007669"/>
    <property type="project" value="UniProtKB-UniRule"/>
</dbReference>
<keyword evidence="2 4" id="KW-0442">Lipid degradation</keyword>
<dbReference type="SUPFAM" id="SSF52151">
    <property type="entry name" value="FabD/lysophospholipase-like"/>
    <property type="match status" value="1"/>
</dbReference>
<sequence length="374" mass="40909">MATQSRIAQVHRQSVPGQIVLVGQGGGALGSYQAGVYQALHEATLEPDWVIGTSIGAINGAIIAGNRPVNRLERLQRFWDQVDHHLYADAAGALPVIGEALADLSTVTAGIPSFFAPNPWAWWGVYVPVGVEHAAFYSAAPLRTTLADLVDFGHINDKATRLTVGAVNVRSGEMRYFDSSREPLGPDHVMASAALPPAFPAVRIEGELFWDGGLYSNTPIEVVFEEVPRRNSVVFAVSLWQPSGPEPQSIWQVLGRRKDIQLASHVNSHLSSQRQMHRLRRVIGELGKAIPTGERDTPHVKTLLSYGCQTTMHVCRLVVPPLEGENPAKDISFSPNAVQGRWQAGYEDAIRMIERAPWTTESDPIDGVIFHDLD</sequence>
<dbReference type="Pfam" id="PF01734">
    <property type="entry name" value="Patatin"/>
    <property type="match status" value="1"/>
</dbReference>
<dbReference type="CDD" id="cd07209">
    <property type="entry name" value="Pat_hypo_Ecoli_Z1214_like"/>
    <property type="match status" value="1"/>
</dbReference>
<dbReference type="AlphaFoldDB" id="A0A5E4S2K5"/>
<proteinExistence type="predicted"/>
<dbReference type="PANTHER" id="PTHR14226">
    <property type="entry name" value="NEUROPATHY TARGET ESTERASE/SWISS CHEESE D.MELANOGASTER"/>
    <property type="match status" value="1"/>
</dbReference>
<evidence type="ECO:0000313" key="6">
    <source>
        <dbReference type="EMBL" id="VVD68922.1"/>
    </source>
</evidence>
<feature type="short sequence motif" description="GXGXXG" evidence="4">
    <location>
        <begin position="25"/>
        <end position="30"/>
    </location>
</feature>
<keyword evidence="3 4" id="KW-0443">Lipid metabolism</keyword>
<dbReference type="InterPro" id="IPR021095">
    <property type="entry name" value="DUF3734"/>
</dbReference>
<feature type="short sequence motif" description="DGA/G" evidence="4">
    <location>
        <begin position="211"/>
        <end position="213"/>
    </location>
</feature>
<evidence type="ECO:0000256" key="4">
    <source>
        <dbReference type="PROSITE-ProRule" id="PRU01161"/>
    </source>
</evidence>
<dbReference type="InterPro" id="IPR050301">
    <property type="entry name" value="NTE"/>
</dbReference>
<name>A0A5E4S2K5_9BURK</name>
<dbReference type="OrthoDB" id="9770965at2"/>
<dbReference type="InterPro" id="IPR002641">
    <property type="entry name" value="PNPLA_dom"/>
</dbReference>
<dbReference type="PANTHER" id="PTHR14226:SF57">
    <property type="entry name" value="BLR7027 PROTEIN"/>
    <property type="match status" value="1"/>
</dbReference>
<evidence type="ECO:0000313" key="7">
    <source>
        <dbReference type="Proteomes" id="UP000414233"/>
    </source>
</evidence>
<feature type="short sequence motif" description="GXSXG" evidence="4">
    <location>
        <begin position="52"/>
        <end position="56"/>
    </location>
</feature>
<evidence type="ECO:0000259" key="5">
    <source>
        <dbReference type="PROSITE" id="PS51635"/>
    </source>
</evidence>
<dbReference type="PROSITE" id="PS51635">
    <property type="entry name" value="PNPLA"/>
    <property type="match status" value="1"/>
</dbReference>
<feature type="domain" description="PNPLA" evidence="5">
    <location>
        <begin position="21"/>
        <end position="224"/>
    </location>
</feature>
<evidence type="ECO:0000256" key="1">
    <source>
        <dbReference type="ARBA" id="ARBA00022801"/>
    </source>
</evidence>
<dbReference type="Pfam" id="PF12536">
    <property type="entry name" value="DUF3734"/>
    <property type="match status" value="1"/>
</dbReference>
<feature type="active site" description="Nucleophile" evidence="4">
    <location>
        <position position="54"/>
    </location>
</feature>
<reference evidence="6 7" key="1">
    <citation type="submission" date="2019-08" db="EMBL/GenBank/DDBJ databases">
        <authorList>
            <person name="Peeters C."/>
        </authorList>
    </citation>
    <scope>NUCLEOTIDE SEQUENCE [LARGE SCALE GENOMIC DNA]</scope>
    <source>
        <strain evidence="6 7">LMG 30175</strain>
    </source>
</reference>
<dbReference type="InterPro" id="IPR016035">
    <property type="entry name" value="Acyl_Trfase/lysoPLipase"/>
</dbReference>
<dbReference type="RefSeq" id="WP_150695454.1">
    <property type="nucleotide sequence ID" value="NZ_CABPRZ010000002.1"/>
</dbReference>
<evidence type="ECO:0000256" key="3">
    <source>
        <dbReference type="ARBA" id="ARBA00023098"/>
    </source>
</evidence>
<feature type="active site" description="Proton acceptor" evidence="4">
    <location>
        <position position="211"/>
    </location>
</feature>
<accession>A0A5E4S2K5</accession>
<protein>
    <submittedName>
        <fullName evidence="6">Membrane protein</fullName>
    </submittedName>
</protein>
<gene>
    <name evidence="6" type="ORF">PTE30175_00466</name>
</gene>
<dbReference type="Gene3D" id="3.40.1090.10">
    <property type="entry name" value="Cytosolic phospholipase A2 catalytic domain"/>
    <property type="match status" value="2"/>
</dbReference>
<organism evidence="6 7">
    <name type="scientific">Pandoraea terrae</name>
    <dbReference type="NCBI Taxonomy" id="1537710"/>
    <lineage>
        <taxon>Bacteria</taxon>
        <taxon>Pseudomonadati</taxon>
        <taxon>Pseudomonadota</taxon>
        <taxon>Betaproteobacteria</taxon>
        <taxon>Burkholderiales</taxon>
        <taxon>Burkholderiaceae</taxon>
        <taxon>Pandoraea</taxon>
    </lineage>
</organism>